<accession>A0ABV7BJS2</accession>
<feature type="domain" description="Helix-turn-helix" evidence="1">
    <location>
        <begin position="5"/>
        <end position="66"/>
    </location>
</feature>
<dbReference type="SUPFAM" id="SSF46955">
    <property type="entry name" value="Putative DNA-binding domain"/>
    <property type="match status" value="1"/>
</dbReference>
<dbReference type="Proteomes" id="UP001595455">
    <property type="component" value="Unassembled WGS sequence"/>
</dbReference>
<comment type="caution">
    <text evidence="2">The sequence shown here is derived from an EMBL/GenBank/DDBJ whole genome shotgun (WGS) entry which is preliminary data.</text>
</comment>
<proteinExistence type="predicted"/>
<evidence type="ECO:0000313" key="2">
    <source>
        <dbReference type="EMBL" id="MFC2997349.1"/>
    </source>
</evidence>
<protein>
    <submittedName>
        <fullName evidence="2">Helix-turn-helix transcriptional regulator</fullName>
    </submittedName>
</protein>
<dbReference type="InterPro" id="IPR041657">
    <property type="entry name" value="HTH_17"/>
</dbReference>
<evidence type="ECO:0000259" key="1">
    <source>
        <dbReference type="Pfam" id="PF12728"/>
    </source>
</evidence>
<dbReference type="RefSeq" id="WP_378227966.1">
    <property type="nucleotide sequence ID" value="NZ_JBHRSF010000122.1"/>
</dbReference>
<dbReference type="InterPro" id="IPR009061">
    <property type="entry name" value="DNA-bd_dom_put_sf"/>
</dbReference>
<keyword evidence="3" id="KW-1185">Reference proteome</keyword>
<name>A0ABV7BJS2_9GAMM</name>
<gene>
    <name evidence="2" type="ORF">ACFODO_19295</name>
</gene>
<dbReference type="Pfam" id="PF12728">
    <property type="entry name" value="HTH_17"/>
    <property type="match status" value="1"/>
</dbReference>
<reference evidence="3" key="1">
    <citation type="journal article" date="2019" name="Int. J. Syst. Evol. Microbiol.">
        <title>The Global Catalogue of Microorganisms (GCM) 10K type strain sequencing project: providing services to taxonomists for standard genome sequencing and annotation.</title>
        <authorList>
            <consortium name="The Broad Institute Genomics Platform"/>
            <consortium name="The Broad Institute Genome Sequencing Center for Infectious Disease"/>
            <person name="Wu L."/>
            <person name="Ma J."/>
        </authorList>
    </citation>
    <scope>NUCLEOTIDE SEQUENCE [LARGE SCALE GENOMIC DNA]</scope>
    <source>
        <strain evidence="3">KCTC 62575</strain>
    </source>
</reference>
<organism evidence="2 3">
    <name type="scientific">Acinetobacter sichuanensis</name>
    <dbReference type="NCBI Taxonomy" id="2136183"/>
    <lineage>
        <taxon>Bacteria</taxon>
        <taxon>Pseudomonadati</taxon>
        <taxon>Pseudomonadota</taxon>
        <taxon>Gammaproteobacteria</taxon>
        <taxon>Moraxellales</taxon>
        <taxon>Moraxellaceae</taxon>
        <taxon>Acinetobacter</taxon>
    </lineage>
</organism>
<dbReference type="EMBL" id="JBHRSF010000122">
    <property type="protein sequence ID" value="MFC2997349.1"/>
    <property type="molecule type" value="Genomic_DNA"/>
</dbReference>
<sequence length="75" mass="8543">MGDHLLTSTEVCELLKIGTRTLKRWIGPNHRHYTGVDFPQPVIRSKGGASHKFSESEITKWIQECRQHSTTVSHS</sequence>
<evidence type="ECO:0000313" key="3">
    <source>
        <dbReference type="Proteomes" id="UP001595455"/>
    </source>
</evidence>